<dbReference type="InterPro" id="IPR000524">
    <property type="entry name" value="Tscrpt_reg_HTH_GntR"/>
</dbReference>
<feature type="domain" description="HTH gntR-type" evidence="5">
    <location>
        <begin position="39"/>
        <end position="106"/>
    </location>
</feature>
<dbReference type="InterPro" id="IPR036390">
    <property type="entry name" value="WH_DNA-bd_sf"/>
</dbReference>
<evidence type="ECO:0000256" key="3">
    <source>
        <dbReference type="ARBA" id="ARBA00023163"/>
    </source>
</evidence>
<reference evidence="6 7" key="1">
    <citation type="submission" date="2023-01" db="EMBL/GenBank/DDBJ databases">
        <title>Characterization of estradiol degrading bacteria Microbacterium sp. MZT7 and reveal degrading genes through genome analysis.</title>
        <authorList>
            <person name="Hao P."/>
            <person name="Gao Y."/>
        </authorList>
    </citation>
    <scope>NUCLEOTIDE SEQUENCE [LARGE SCALE GENOMIC DNA]</scope>
    <source>
        <strain evidence="6 7">MZT7</strain>
    </source>
</reference>
<gene>
    <name evidence="6" type="ORF">K8F61_09305</name>
</gene>
<dbReference type="Pfam" id="PF00392">
    <property type="entry name" value="GntR"/>
    <property type="match status" value="1"/>
</dbReference>
<dbReference type="SMART" id="SM00345">
    <property type="entry name" value="HTH_GNTR"/>
    <property type="match status" value="1"/>
</dbReference>
<keyword evidence="3" id="KW-0804">Transcription</keyword>
<dbReference type="Gene3D" id="1.10.10.10">
    <property type="entry name" value="Winged helix-like DNA-binding domain superfamily/Winged helix DNA-binding domain"/>
    <property type="match status" value="1"/>
</dbReference>
<evidence type="ECO:0000259" key="5">
    <source>
        <dbReference type="PROSITE" id="PS50949"/>
    </source>
</evidence>
<evidence type="ECO:0000313" key="6">
    <source>
        <dbReference type="EMBL" id="UGS28328.1"/>
    </source>
</evidence>
<dbReference type="PANTHER" id="PTHR43537:SF52">
    <property type="entry name" value="FATTY ACID METABOLISM REGULATOR PROTEIN"/>
    <property type="match status" value="1"/>
</dbReference>
<sequence>MASVTRLVEEGASSPEHGATPPDAAPALRGLERITLSPHRLSDAVFDILAGAIATRQLPPGTRLALPALSAELGVSRMPVRDALLRLEQIGLVELAANRFSRVTPSTRRSSDLSVRFACDLTGSTLRYIVPELSSAQRRHLVEDVVAIEEALGSHRITDVLASFSAGIERLAELAEGTPYGAALSHMRFALMRDMFAYRVAAPLAPDLGATFERLRRAIQDGEGEEAAAAVQGLQSILAPADDVPDNDLGSR</sequence>
<dbReference type="Proteomes" id="UP001199642">
    <property type="component" value="Chromosome"/>
</dbReference>
<keyword evidence="7" id="KW-1185">Reference proteome</keyword>
<evidence type="ECO:0000256" key="4">
    <source>
        <dbReference type="SAM" id="MobiDB-lite"/>
    </source>
</evidence>
<accession>A0ABY3RZ20</accession>
<dbReference type="InterPro" id="IPR036388">
    <property type="entry name" value="WH-like_DNA-bd_sf"/>
</dbReference>
<keyword evidence="1" id="KW-0805">Transcription regulation</keyword>
<proteinExistence type="predicted"/>
<evidence type="ECO:0000256" key="2">
    <source>
        <dbReference type="ARBA" id="ARBA00023125"/>
    </source>
</evidence>
<feature type="region of interest" description="Disordered" evidence="4">
    <location>
        <begin position="1"/>
        <end position="25"/>
    </location>
</feature>
<dbReference type="PROSITE" id="PS50949">
    <property type="entry name" value="HTH_GNTR"/>
    <property type="match status" value="1"/>
</dbReference>
<dbReference type="SUPFAM" id="SSF46785">
    <property type="entry name" value="Winged helix' DNA-binding domain"/>
    <property type="match status" value="1"/>
</dbReference>
<keyword evidence="2" id="KW-0238">DNA-binding</keyword>
<dbReference type="PANTHER" id="PTHR43537">
    <property type="entry name" value="TRANSCRIPTIONAL REGULATOR, GNTR FAMILY"/>
    <property type="match status" value="1"/>
</dbReference>
<name>A0ABY3RZ20_9MICO</name>
<protein>
    <submittedName>
        <fullName evidence="6">GntR family transcriptional regulator</fullName>
    </submittedName>
</protein>
<organism evidence="6 7">
    <name type="scientific">Microbacterium resistens</name>
    <dbReference type="NCBI Taxonomy" id="156977"/>
    <lineage>
        <taxon>Bacteria</taxon>
        <taxon>Bacillati</taxon>
        <taxon>Actinomycetota</taxon>
        <taxon>Actinomycetes</taxon>
        <taxon>Micrococcales</taxon>
        <taxon>Microbacteriaceae</taxon>
        <taxon>Microbacterium</taxon>
    </lineage>
</organism>
<evidence type="ECO:0000256" key="1">
    <source>
        <dbReference type="ARBA" id="ARBA00023015"/>
    </source>
</evidence>
<dbReference type="EMBL" id="CP082781">
    <property type="protein sequence ID" value="UGS28328.1"/>
    <property type="molecule type" value="Genomic_DNA"/>
</dbReference>
<dbReference type="RefSeq" id="WP_231821445.1">
    <property type="nucleotide sequence ID" value="NZ_CP082781.1"/>
</dbReference>
<evidence type="ECO:0000313" key="7">
    <source>
        <dbReference type="Proteomes" id="UP001199642"/>
    </source>
</evidence>